<gene>
    <name evidence="2" type="ORF">BRAA06T26093Z</name>
    <name evidence="1" type="ORF">BRAPAZ1V2_A06P38700.2</name>
</gene>
<feature type="non-terminal residue" evidence="2">
    <location>
        <position position="1"/>
    </location>
</feature>
<protein>
    <submittedName>
        <fullName evidence="1">Uncharacterized protein</fullName>
    </submittedName>
</protein>
<dbReference type="EMBL" id="LR031569">
    <property type="protein sequence ID" value="VDC67553.1"/>
    <property type="molecule type" value="Genomic_DNA"/>
</dbReference>
<sequence>MMEIRLVHRMCSVNTILQVEVIKANRTLPLSNKPNGRPILQSRRAFDTSSHVTFGALKKIAMFRYFLDQPPCYNSWPKASLTFRQVPLEQNFLNSNQADAPSNQAEYIPAAERDGDEADVTTPTIRKHVTTAQMSSQKDEDEVSQVLPFKRCRRIELPQRHRR</sequence>
<dbReference type="Gramene" id="A06p38700.2_BraZ1">
    <property type="protein sequence ID" value="A06p38700.2_BraZ1.CDS"/>
    <property type="gene ID" value="A06g38700.2_BraZ1"/>
</dbReference>
<evidence type="ECO:0000313" key="2">
    <source>
        <dbReference type="EMBL" id="VDC67553.1"/>
    </source>
</evidence>
<dbReference type="AlphaFoldDB" id="A0A3P5Z0W7"/>
<reference evidence="2" key="1">
    <citation type="submission" date="2018-11" db="EMBL/GenBank/DDBJ databases">
        <authorList>
            <consortium name="Genoscope - CEA"/>
            <person name="William W."/>
        </authorList>
    </citation>
    <scope>NUCLEOTIDE SEQUENCE</scope>
</reference>
<organism evidence="2">
    <name type="scientific">Brassica campestris</name>
    <name type="common">Field mustard</name>
    <dbReference type="NCBI Taxonomy" id="3711"/>
    <lineage>
        <taxon>Eukaryota</taxon>
        <taxon>Viridiplantae</taxon>
        <taxon>Streptophyta</taxon>
        <taxon>Embryophyta</taxon>
        <taxon>Tracheophyta</taxon>
        <taxon>Spermatophyta</taxon>
        <taxon>Magnoliopsida</taxon>
        <taxon>eudicotyledons</taxon>
        <taxon>Gunneridae</taxon>
        <taxon>Pentapetalae</taxon>
        <taxon>rosids</taxon>
        <taxon>malvids</taxon>
        <taxon>Brassicales</taxon>
        <taxon>Brassicaceae</taxon>
        <taxon>Brassiceae</taxon>
        <taxon>Brassica</taxon>
    </lineage>
</organism>
<proteinExistence type="predicted"/>
<dbReference type="Proteomes" id="UP000694005">
    <property type="component" value="Chromosome A06"/>
</dbReference>
<dbReference type="EMBL" id="LS974622">
    <property type="protein sequence ID" value="CAG7871630.1"/>
    <property type="molecule type" value="Genomic_DNA"/>
</dbReference>
<name>A0A3P5Z0W7_BRACM</name>
<evidence type="ECO:0000313" key="1">
    <source>
        <dbReference type="EMBL" id="CAG7871630.1"/>
    </source>
</evidence>
<feature type="non-terminal residue" evidence="2">
    <location>
        <position position="163"/>
    </location>
</feature>
<accession>A0A3P5Z0W7</accession>